<comment type="caution">
    <text evidence="14">The sequence shown here is derived from an EMBL/GenBank/DDBJ whole genome shotgun (WGS) entry which is preliminary data.</text>
</comment>
<proteinExistence type="inferred from homology"/>
<dbReference type="PANTHER" id="PTHR13501">
    <property type="entry name" value="CHLOROPLAST 50S RIBOSOMAL PROTEIN L22-RELATED"/>
    <property type="match status" value="1"/>
</dbReference>
<dbReference type="InterPro" id="IPR047867">
    <property type="entry name" value="Ribosomal_uL22_bac/org-type"/>
</dbReference>
<dbReference type="GO" id="GO:0019843">
    <property type="term" value="F:rRNA binding"/>
    <property type="evidence" value="ECO:0007669"/>
    <property type="project" value="UniProtKB-UniRule"/>
</dbReference>
<keyword evidence="6 10" id="KW-0689">Ribosomal protein</keyword>
<dbReference type="GO" id="GO:0003735">
    <property type="term" value="F:structural constituent of ribosome"/>
    <property type="evidence" value="ECO:0007669"/>
    <property type="project" value="InterPro"/>
</dbReference>
<sequence>MAKGHRTQIKRARNENIDSRPKAKLSFARVSTTKAKFVLDAIRGKDVNSAVGILMYTPRTGAKVIEKVLKSAIANAENNNGMDPENLYIEECYANKGPTMKRIRPRAQGRAYRIEKKTSHITIILNER</sequence>
<gene>
    <name evidence="10" type="primary">rplV</name>
    <name evidence="14" type="ORF">EDC19_1612</name>
</gene>
<dbReference type="CDD" id="cd00336">
    <property type="entry name" value="Ribosomal_L22"/>
    <property type="match status" value="1"/>
</dbReference>
<dbReference type="GO" id="GO:0022625">
    <property type="term" value="C:cytosolic large ribosomal subunit"/>
    <property type="evidence" value="ECO:0007669"/>
    <property type="project" value="TreeGrafter"/>
</dbReference>
<dbReference type="PROSITE" id="PS00464">
    <property type="entry name" value="RIBOSOMAL_L22"/>
    <property type="match status" value="1"/>
</dbReference>
<evidence type="ECO:0000256" key="12">
    <source>
        <dbReference type="RuleBase" id="RU004006"/>
    </source>
</evidence>
<dbReference type="GO" id="GO:0006412">
    <property type="term" value="P:translation"/>
    <property type="evidence" value="ECO:0007669"/>
    <property type="project" value="UniProtKB-UniRule"/>
</dbReference>
<keyword evidence="4 10" id="KW-0699">rRNA-binding</keyword>
<evidence type="ECO:0000256" key="7">
    <source>
        <dbReference type="ARBA" id="ARBA00023274"/>
    </source>
</evidence>
<keyword evidence="15" id="KW-1185">Reference proteome</keyword>
<comment type="function">
    <text evidence="8">This protein binds specifically to 23S rRNA; its binding is stimulated by other ribosomal proteins, e.g. L4, L17, and L20. It is important during the early stages of 50S assembly. It makes multiple contacts with different domains of the 23S rRNA in the assembled 50S subunit and ribosome.</text>
</comment>
<evidence type="ECO:0000256" key="4">
    <source>
        <dbReference type="ARBA" id="ARBA00022730"/>
    </source>
</evidence>
<dbReference type="InterPro" id="IPR001063">
    <property type="entry name" value="Ribosomal_uL22"/>
</dbReference>
<dbReference type="Pfam" id="PF00237">
    <property type="entry name" value="Ribosomal_L22"/>
    <property type="match status" value="1"/>
</dbReference>
<evidence type="ECO:0000256" key="8">
    <source>
        <dbReference type="ARBA" id="ARBA00025084"/>
    </source>
</evidence>
<dbReference type="AlphaFoldDB" id="A0A4R1MS64"/>
<dbReference type="OrthoDB" id="9805969at2"/>
<comment type="function">
    <text evidence="1 10">The globular domain of the protein is located near the polypeptide exit tunnel on the outside of the subunit, while an extended beta-hairpin is found that lines the wall of the exit tunnel in the center of the 70S ribosome.</text>
</comment>
<evidence type="ECO:0000256" key="13">
    <source>
        <dbReference type="RuleBase" id="RU004008"/>
    </source>
</evidence>
<protein>
    <recommendedName>
        <fullName evidence="9 10">Large ribosomal subunit protein uL22</fullName>
    </recommendedName>
</protein>
<dbReference type="RefSeq" id="WP_132282324.1">
    <property type="nucleotide sequence ID" value="NZ_SMGQ01000012.1"/>
</dbReference>
<evidence type="ECO:0000256" key="3">
    <source>
        <dbReference type="ARBA" id="ARBA00011838"/>
    </source>
</evidence>
<keyword evidence="5 10" id="KW-0694">RNA-binding</keyword>
<accession>A0A4R1MS64</accession>
<dbReference type="HAMAP" id="MF_01331_B">
    <property type="entry name" value="Ribosomal_uL22_B"/>
    <property type="match status" value="1"/>
</dbReference>
<evidence type="ECO:0000256" key="2">
    <source>
        <dbReference type="ARBA" id="ARBA00009451"/>
    </source>
</evidence>
<evidence type="ECO:0000256" key="10">
    <source>
        <dbReference type="HAMAP-Rule" id="MF_01331"/>
    </source>
</evidence>
<evidence type="ECO:0000313" key="15">
    <source>
        <dbReference type="Proteomes" id="UP000294545"/>
    </source>
</evidence>
<dbReference type="PANTHER" id="PTHR13501:SF8">
    <property type="entry name" value="LARGE RIBOSOMAL SUBUNIT PROTEIN UL22M"/>
    <property type="match status" value="1"/>
</dbReference>
<dbReference type="InterPro" id="IPR036394">
    <property type="entry name" value="Ribosomal_uL22_sf"/>
</dbReference>
<comment type="subunit">
    <text evidence="3 10 12">Part of the 50S ribosomal subunit.</text>
</comment>
<evidence type="ECO:0000256" key="1">
    <source>
        <dbReference type="ARBA" id="ARBA00003478"/>
    </source>
</evidence>
<comment type="similarity">
    <text evidence="2 10 11">Belongs to the universal ribosomal protein uL22 family.</text>
</comment>
<dbReference type="InterPro" id="IPR005727">
    <property type="entry name" value="Ribosomal_uL22_bac/chlpt-type"/>
</dbReference>
<dbReference type="SUPFAM" id="SSF54843">
    <property type="entry name" value="Ribosomal protein L22"/>
    <property type="match status" value="1"/>
</dbReference>
<name>A0A4R1MS64_9FIRM</name>
<dbReference type="Proteomes" id="UP000294545">
    <property type="component" value="Unassembled WGS sequence"/>
</dbReference>
<dbReference type="EMBL" id="SMGQ01000012">
    <property type="protein sequence ID" value="TCK93419.1"/>
    <property type="molecule type" value="Genomic_DNA"/>
</dbReference>
<dbReference type="Gene3D" id="3.90.470.10">
    <property type="entry name" value="Ribosomal protein L22/L17"/>
    <property type="match status" value="1"/>
</dbReference>
<evidence type="ECO:0000313" key="14">
    <source>
        <dbReference type="EMBL" id="TCK93419.1"/>
    </source>
</evidence>
<evidence type="ECO:0000256" key="9">
    <source>
        <dbReference type="ARBA" id="ARBA00035207"/>
    </source>
</evidence>
<evidence type="ECO:0000256" key="6">
    <source>
        <dbReference type="ARBA" id="ARBA00022980"/>
    </source>
</evidence>
<evidence type="ECO:0000256" key="5">
    <source>
        <dbReference type="ARBA" id="ARBA00022884"/>
    </source>
</evidence>
<comment type="function">
    <text evidence="10 13">This protein binds specifically to 23S rRNA; its binding is stimulated by other ribosomal proteins, e.g., L4, L17, and L20. It is important during the early stages of 50S assembly. It makes multiple contacts with different domains of the 23S rRNA in the assembled 50S subunit and ribosome.</text>
</comment>
<evidence type="ECO:0000256" key="11">
    <source>
        <dbReference type="RuleBase" id="RU004005"/>
    </source>
</evidence>
<reference evidence="14 15" key="1">
    <citation type="submission" date="2019-03" db="EMBL/GenBank/DDBJ databases">
        <title>Genomic Encyclopedia of Type Strains, Phase IV (KMG-IV): sequencing the most valuable type-strain genomes for metagenomic binning, comparative biology and taxonomic classification.</title>
        <authorList>
            <person name="Goeker M."/>
        </authorList>
    </citation>
    <scope>NUCLEOTIDE SEQUENCE [LARGE SCALE GENOMIC DNA]</scope>
    <source>
        <strain evidence="14 15">DSM 24176</strain>
    </source>
</reference>
<keyword evidence="7 10" id="KW-0687">Ribonucleoprotein</keyword>
<dbReference type="NCBIfam" id="TIGR01044">
    <property type="entry name" value="rplV_bact"/>
    <property type="match status" value="1"/>
</dbReference>
<dbReference type="InterPro" id="IPR018260">
    <property type="entry name" value="Ribosomal_uL22_CS"/>
</dbReference>
<organism evidence="14 15">
    <name type="scientific">Natranaerovirga hydrolytica</name>
    <dbReference type="NCBI Taxonomy" id="680378"/>
    <lineage>
        <taxon>Bacteria</taxon>
        <taxon>Bacillati</taxon>
        <taxon>Bacillota</taxon>
        <taxon>Clostridia</taxon>
        <taxon>Lachnospirales</taxon>
        <taxon>Natranaerovirgaceae</taxon>
        <taxon>Natranaerovirga</taxon>
    </lineage>
</organism>